<organism evidence="2 3">
    <name type="scientific">Laceyella putida</name>
    <dbReference type="NCBI Taxonomy" id="110101"/>
    <lineage>
        <taxon>Bacteria</taxon>
        <taxon>Bacillati</taxon>
        <taxon>Bacillota</taxon>
        <taxon>Bacilli</taxon>
        <taxon>Bacillales</taxon>
        <taxon>Thermoactinomycetaceae</taxon>
        <taxon>Laceyella</taxon>
    </lineage>
</organism>
<dbReference type="EMBL" id="JBHTBW010000053">
    <property type="protein sequence ID" value="MFC7442576.1"/>
    <property type="molecule type" value="Genomic_DNA"/>
</dbReference>
<accession>A0ABW2RNQ0</accession>
<evidence type="ECO:0000313" key="2">
    <source>
        <dbReference type="EMBL" id="MFC7442576.1"/>
    </source>
</evidence>
<evidence type="ECO:0000256" key="1">
    <source>
        <dbReference type="SAM" id="Coils"/>
    </source>
</evidence>
<reference evidence="3" key="1">
    <citation type="journal article" date="2019" name="Int. J. Syst. Evol. Microbiol.">
        <title>The Global Catalogue of Microorganisms (GCM) 10K type strain sequencing project: providing services to taxonomists for standard genome sequencing and annotation.</title>
        <authorList>
            <consortium name="The Broad Institute Genomics Platform"/>
            <consortium name="The Broad Institute Genome Sequencing Center for Infectious Disease"/>
            <person name="Wu L."/>
            <person name="Ma J."/>
        </authorList>
    </citation>
    <scope>NUCLEOTIDE SEQUENCE [LARGE SCALE GENOMIC DNA]</scope>
    <source>
        <strain evidence="3">CGMCC 1.12942</strain>
    </source>
</reference>
<dbReference type="RefSeq" id="WP_379866542.1">
    <property type="nucleotide sequence ID" value="NZ_JBHTBW010000053.1"/>
</dbReference>
<name>A0ABW2RNQ0_9BACL</name>
<protein>
    <submittedName>
        <fullName evidence="2">Uncharacterized protein</fullName>
    </submittedName>
</protein>
<keyword evidence="1" id="KW-0175">Coiled coil</keyword>
<keyword evidence="3" id="KW-1185">Reference proteome</keyword>
<proteinExistence type="predicted"/>
<feature type="coiled-coil region" evidence="1">
    <location>
        <begin position="40"/>
        <end position="95"/>
    </location>
</feature>
<dbReference type="Gene3D" id="1.20.5.340">
    <property type="match status" value="1"/>
</dbReference>
<comment type="caution">
    <text evidence="2">The sequence shown here is derived from an EMBL/GenBank/DDBJ whole genome shotgun (WGS) entry which is preliminary data.</text>
</comment>
<dbReference type="Proteomes" id="UP001596500">
    <property type="component" value="Unassembled WGS sequence"/>
</dbReference>
<gene>
    <name evidence="2" type="ORF">ACFQNG_15940</name>
</gene>
<evidence type="ECO:0000313" key="3">
    <source>
        <dbReference type="Proteomes" id="UP001596500"/>
    </source>
</evidence>
<sequence length="130" mass="15531">MYMREKANEIKEGLGLMVMEEIKSLIYAVLERLDVQGASVEQLKTDMNRMHEEMVRLEQRMENWEHRLIGIERDVKEIKHEIVSMKQQQQRLDEQLVREEDWQTKIMQALALCSQEQKKELTKLMNKSVG</sequence>